<feature type="region of interest" description="Disordered" evidence="1">
    <location>
        <begin position="111"/>
        <end position="139"/>
    </location>
</feature>
<organism evidence="2 3">
    <name type="scientific">Chitinophaga oryziterrae</name>
    <dbReference type="NCBI Taxonomy" id="1031224"/>
    <lineage>
        <taxon>Bacteria</taxon>
        <taxon>Pseudomonadati</taxon>
        <taxon>Bacteroidota</taxon>
        <taxon>Chitinophagia</taxon>
        <taxon>Chitinophagales</taxon>
        <taxon>Chitinophagaceae</taxon>
        <taxon>Chitinophaga</taxon>
    </lineage>
</organism>
<dbReference type="EMBL" id="WRXO01000002">
    <property type="protein sequence ID" value="MVT41220.1"/>
    <property type="molecule type" value="Genomic_DNA"/>
</dbReference>
<gene>
    <name evidence="2" type="ORF">GO495_11555</name>
</gene>
<accession>A0A6N8J7N0</accession>
<dbReference type="RefSeq" id="WP_157299828.1">
    <property type="nucleotide sequence ID" value="NZ_BAAAZB010000007.1"/>
</dbReference>
<keyword evidence="3" id="KW-1185">Reference proteome</keyword>
<dbReference type="Proteomes" id="UP000468388">
    <property type="component" value="Unassembled WGS sequence"/>
</dbReference>
<proteinExistence type="predicted"/>
<dbReference type="AlphaFoldDB" id="A0A6N8J7N0"/>
<evidence type="ECO:0000313" key="2">
    <source>
        <dbReference type="EMBL" id="MVT41220.1"/>
    </source>
</evidence>
<dbReference type="OrthoDB" id="1442826at2"/>
<feature type="compositionally biased region" description="Polar residues" evidence="1">
    <location>
        <begin position="235"/>
        <end position="246"/>
    </location>
</feature>
<evidence type="ECO:0000313" key="3">
    <source>
        <dbReference type="Proteomes" id="UP000468388"/>
    </source>
</evidence>
<feature type="region of interest" description="Disordered" evidence="1">
    <location>
        <begin position="224"/>
        <end position="246"/>
    </location>
</feature>
<evidence type="ECO:0000256" key="1">
    <source>
        <dbReference type="SAM" id="MobiDB-lite"/>
    </source>
</evidence>
<protein>
    <submittedName>
        <fullName evidence="2">Uncharacterized protein</fullName>
    </submittedName>
</protein>
<feature type="compositionally biased region" description="Low complexity" evidence="1">
    <location>
        <begin position="111"/>
        <end position="126"/>
    </location>
</feature>
<name>A0A6N8J7N0_9BACT</name>
<comment type="caution">
    <text evidence="2">The sequence shown here is derived from an EMBL/GenBank/DDBJ whole genome shotgun (WGS) entry which is preliminary data.</text>
</comment>
<sequence>MNYILHMQNFYYLVDRDKRLRPCHITLYIALFNIWNKYHFTPVFRISRDLLMNSSRIGNKNTFAQTLKQLHEYGYIIYQPELHKGHYPKVTVIRLTDHEIMKNQLNLFPESSTTSDTGGSTTSGTGIVPDLDKTGTTSGTEVVPKVVHNKKQSYKQCKTNECETHAPKYPSMQETLAWFDKEHANAETALAFFYHYSANGWMMGKQPIRKWQAAASKWLLTTKKSFGNERPNPLHTKNNKNYSNPL</sequence>
<reference evidence="2 3" key="1">
    <citation type="submission" date="2019-12" db="EMBL/GenBank/DDBJ databases">
        <title>The draft genomic sequence of strain Chitinophaga oryziterrae JCM 16595.</title>
        <authorList>
            <person name="Zhang X."/>
        </authorList>
    </citation>
    <scope>NUCLEOTIDE SEQUENCE [LARGE SCALE GENOMIC DNA]</scope>
    <source>
        <strain evidence="2 3">JCM 16595</strain>
    </source>
</reference>